<dbReference type="EMBL" id="LAZR01017636">
    <property type="protein sequence ID" value="KKL99604.1"/>
    <property type="molecule type" value="Genomic_DNA"/>
</dbReference>
<reference evidence="1" key="1">
    <citation type="journal article" date="2015" name="Nature">
        <title>Complex archaea that bridge the gap between prokaryotes and eukaryotes.</title>
        <authorList>
            <person name="Spang A."/>
            <person name="Saw J.H."/>
            <person name="Jorgensen S.L."/>
            <person name="Zaremba-Niedzwiedzka K."/>
            <person name="Martijn J."/>
            <person name="Lind A.E."/>
            <person name="van Eijk R."/>
            <person name="Schleper C."/>
            <person name="Guy L."/>
            <person name="Ettema T.J."/>
        </authorList>
    </citation>
    <scope>NUCLEOTIDE SEQUENCE</scope>
</reference>
<proteinExistence type="predicted"/>
<protein>
    <submittedName>
        <fullName evidence="1">Uncharacterized protein</fullName>
    </submittedName>
</protein>
<evidence type="ECO:0000313" key="1">
    <source>
        <dbReference type="EMBL" id="KKL99604.1"/>
    </source>
</evidence>
<organism evidence="1">
    <name type="scientific">marine sediment metagenome</name>
    <dbReference type="NCBI Taxonomy" id="412755"/>
    <lineage>
        <taxon>unclassified sequences</taxon>
        <taxon>metagenomes</taxon>
        <taxon>ecological metagenomes</taxon>
    </lineage>
</organism>
<gene>
    <name evidence="1" type="ORF">LCGC14_1812730</name>
</gene>
<dbReference type="AlphaFoldDB" id="A0A0F9GL24"/>
<accession>A0A0F9GL24</accession>
<sequence>MNEGIDYNDSKALWKFGCETVSLAELSHKAREEYATVTKTLRLALAKAYGDDTIKDSMSEAKAFIKLSNNSDELKQALTAFTTKEQEYKGLEKLVDTRNALLKFNASILVNQPKTA</sequence>
<comment type="caution">
    <text evidence="1">The sequence shown here is derived from an EMBL/GenBank/DDBJ whole genome shotgun (WGS) entry which is preliminary data.</text>
</comment>
<name>A0A0F9GL24_9ZZZZ</name>